<dbReference type="RefSeq" id="WP_282910895.1">
    <property type="nucleotide sequence ID" value="NZ_JAGRPV010000001.1"/>
</dbReference>
<gene>
    <name evidence="1" type="ORF">KB449_24635</name>
</gene>
<sequence length="335" mass="36412">MRPDDIYGGRIVAWLGRPGVLIENDRLQATIVPALGSRVVSLRCKTTSTELLHTPASVEAYESAPMLYGIPVLFPPNRIAGGTFEFGGRAYRLDINDPVTGSHAHGFVHDKAWEVVSCGRDEESARLVTAFDSAHYPSVAAQFPHRFRLVMRVELQGNALVQRIDLHNESDAAFPWGLGYHTAFNFPLGAASSPDSCTFSAPVGRRWRLDERFLPTGELVEDERAAQLRQGMPLAGVALDDVFEAAGDSANEAVLTDPDAGIRVRYRADRAFGTWVLHNGDGRQGFVCPEPYTCVTNAFNLALPPEATGLQALAPYASVSAASSIVVEPYRAEES</sequence>
<dbReference type="InterPro" id="IPR008183">
    <property type="entry name" value="Aldose_1/G6P_1-epimerase"/>
</dbReference>
<dbReference type="Proteomes" id="UP001161691">
    <property type="component" value="Unassembled WGS sequence"/>
</dbReference>
<evidence type="ECO:0000313" key="2">
    <source>
        <dbReference type="Proteomes" id="UP001161691"/>
    </source>
</evidence>
<keyword evidence="2" id="KW-1185">Reference proteome</keyword>
<evidence type="ECO:0000313" key="1">
    <source>
        <dbReference type="EMBL" id="MDI4648161.1"/>
    </source>
</evidence>
<accession>A0ABT6TMX1</accession>
<protein>
    <submittedName>
        <fullName evidence="1">Aldose 1-epimerase</fullName>
    </submittedName>
</protein>
<dbReference type="InterPro" id="IPR011013">
    <property type="entry name" value="Gal_mutarotase_sf_dom"/>
</dbReference>
<name>A0ABT6TMX1_9BACL</name>
<reference evidence="1" key="1">
    <citation type="submission" date="2023-04" db="EMBL/GenBank/DDBJ databases">
        <title>Comparative genomic analysis of Cohnella hashimotonis sp. nov., isolated from the International Space Station.</title>
        <authorList>
            <person name="Venkateswaran K."/>
            <person name="Simpson A."/>
        </authorList>
    </citation>
    <scope>NUCLEOTIDE SEQUENCE</scope>
    <source>
        <strain evidence="1">F6_2S_P_1</strain>
    </source>
</reference>
<dbReference type="Gene3D" id="2.70.98.10">
    <property type="match status" value="1"/>
</dbReference>
<dbReference type="EMBL" id="JAGRPV010000001">
    <property type="protein sequence ID" value="MDI4648161.1"/>
    <property type="molecule type" value="Genomic_DNA"/>
</dbReference>
<dbReference type="CDD" id="cd01081">
    <property type="entry name" value="Aldose_epim"/>
    <property type="match status" value="1"/>
</dbReference>
<organism evidence="1 2">
    <name type="scientific">Cohnella hashimotonis</name>
    <dbReference type="NCBI Taxonomy" id="2826895"/>
    <lineage>
        <taxon>Bacteria</taxon>
        <taxon>Bacillati</taxon>
        <taxon>Bacillota</taxon>
        <taxon>Bacilli</taxon>
        <taxon>Bacillales</taxon>
        <taxon>Paenibacillaceae</taxon>
        <taxon>Cohnella</taxon>
    </lineage>
</organism>
<comment type="caution">
    <text evidence="1">The sequence shown here is derived from an EMBL/GenBank/DDBJ whole genome shotgun (WGS) entry which is preliminary data.</text>
</comment>
<dbReference type="InterPro" id="IPR014718">
    <property type="entry name" value="GH-type_carb-bd"/>
</dbReference>
<dbReference type="SUPFAM" id="SSF74650">
    <property type="entry name" value="Galactose mutarotase-like"/>
    <property type="match status" value="1"/>
</dbReference>
<proteinExistence type="predicted"/>
<dbReference type="Pfam" id="PF01263">
    <property type="entry name" value="Aldose_epim"/>
    <property type="match status" value="1"/>
</dbReference>